<evidence type="ECO:0000313" key="2">
    <source>
        <dbReference type="EMBL" id="CAD9862210.1"/>
    </source>
</evidence>
<reference evidence="2" key="1">
    <citation type="submission" date="2021-01" db="EMBL/GenBank/DDBJ databases">
        <authorList>
            <person name="Corre E."/>
            <person name="Pelletier E."/>
            <person name="Niang G."/>
            <person name="Scheremetjew M."/>
            <person name="Finn R."/>
            <person name="Kale V."/>
            <person name="Holt S."/>
            <person name="Cochrane G."/>
            <person name="Meng A."/>
            <person name="Brown T."/>
            <person name="Cohen L."/>
        </authorList>
    </citation>
    <scope>NUCLEOTIDE SEQUENCE</scope>
    <source>
        <strain evidence="2">CCMP1661</strain>
    </source>
</reference>
<sequence length="514" mass="57350">MGVKPRKPLSMGTCVMTSSLLGLLLTAEAFVRPPTNFNGLKHGMGTSLDTTLYTLKHNTDQATNSLEINTQEARFNAIVGCAKESAITNEVDRRQALLQKINGFLNDGSAPSEFNDLRSALGCGKTNSDWGTVPLLQEVLEESALHENPEKMIVSVVEPWEHVGANAKNEEVRASVNLAYLAKAIGLESRVVPLWKLRCGYPSLPAEALVEGLIKNPAVFEGGHPDVYDPSSFHTDTASRDFLWLMYKRVLLARHRSQMCIFICLSHQMVASSLVELVKDAICDLSRASETVQQVVKEIEQVGNQIQVKKDFDGTEKVTAEGFKDEKFAVAPNQEKECELLEIYKFDPAKIATNFSPELEKCLDVHTKYAQENVGTQQEMMQKQLKNDDRCKIAMFHGNEVNWEAIVFANWAFSKIAKLRNESGIPAWIKNLPVGVEITSSTVDDEGSLMTEVASMRIDYSDESGKRYSSYSCQFHPELTASLSDARYEKPPAFDDLKMHHGQRMLARFFKDGL</sequence>
<proteinExistence type="predicted"/>
<feature type="signal peptide" evidence="1">
    <location>
        <begin position="1"/>
        <end position="29"/>
    </location>
</feature>
<organism evidence="2">
    <name type="scientific">Fibrocapsa japonica</name>
    <dbReference type="NCBI Taxonomy" id="94617"/>
    <lineage>
        <taxon>Eukaryota</taxon>
        <taxon>Sar</taxon>
        <taxon>Stramenopiles</taxon>
        <taxon>Ochrophyta</taxon>
        <taxon>Raphidophyceae</taxon>
        <taxon>Chattonellales</taxon>
        <taxon>Chattonellaceae</taxon>
        <taxon>Fibrocapsa</taxon>
    </lineage>
</organism>
<keyword evidence="1" id="KW-0732">Signal</keyword>
<name>A0A7S2UZS0_9STRA</name>
<gene>
    <name evidence="2" type="ORF">FJAP1339_LOCUS4742</name>
</gene>
<evidence type="ECO:0000256" key="1">
    <source>
        <dbReference type="SAM" id="SignalP"/>
    </source>
</evidence>
<dbReference type="AlphaFoldDB" id="A0A7S2UZS0"/>
<dbReference type="EMBL" id="HBHR01009929">
    <property type="protein sequence ID" value="CAD9862210.1"/>
    <property type="molecule type" value="Transcribed_RNA"/>
</dbReference>
<accession>A0A7S2UZS0</accession>
<protein>
    <submittedName>
        <fullName evidence="2">Uncharacterized protein</fullName>
    </submittedName>
</protein>
<feature type="chain" id="PRO_5031292531" evidence="1">
    <location>
        <begin position="30"/>
        <end position="514"/>
    </location>
</feature>